<dbReference type="EMBL" id="ABCC02000023">
    <property type="protein sequence ID" value="EDP17420.1"/>
    <property type="molecule type" value="Genomic_DNA"/>
</dbReference>
<reference evidence="1 2" key="1">
    <citation type="submission" date="2007-08" db="EMBL/GenBank/DDBJ databases">
        <authorList>
            <person name="Fulton L."/>
            <person name="Clifton S."/>
            <person name="Fulton B."/>
            <person name="Xu J."/>
            <person name="Minx P."/>
            <person name="Pepin K.H."/>
            <person name="Johnson M."/>
            <person name="Thiruvilangam P."/>
            <person name="Bhonagiri V."/>
            <person name="Nash W.E."/>
            <person name="Mardis E.R."/>
            <person name="Wilson R.K."/>
        </authorList>
    </citation>
    <scope>NUCLEOTIDE SEQUENCE [LARGE SCALE GENOMIC DNA]</scope>
    <source>
        <strain evidence="2">ATCC BAA-613 / DSM 15670 / CCUG 46953 / JCM 12243 / WAL 16351</strain>
    </source>
</reference>
<dbReference type="Proteomes" id="UP000005396">
    <property type="component" value="Unassembled WGS sequence"/>
</dbReference>
<gene>
    <name evidence="1" type="ORF">CLOBOL_02492</name>
</gene>
<dbReference type="HOGENOM" id="CLU_3097300_0_0_9"/>
<evidence type="ECO:0000313" key="1">
    <source>
        <dbReference type="EMBL" id="EDP17420.1"/>
    </source>
</evidence>
<proteinExistence type="predicted"/>
<dbReference type="AlphaFoldDB" id="A8RPK0"/>
<comment type="caution">
    <text evidence="1">The sequence shown here is derived from an EMBL/GenBank/DDBJ whole genome shotgun (WGS) entry which is preliminary data.</text>
</comment>
<dbReference type="PaxDb" id="411902-CLOBOL_02492"/>
<name>A8RPK0_ENTBW</name>
<accession>A8RPK0</accession>
<reference evidence="1 2" key="2">
    <citation type="submission" date="2007-09" db="EMBL/GenBank/DDBJ databases">
        <title>Draft genome sequence of Clostridium bolteae (ATCC BAA-613).</title>
        <authorList>
            <person name="Sudarsanam P."/>
            <person name="Ley R."/>
            <person name="Guruge J."/>
            <person name="Turnbaugh P.J."/>
            <person name="Mahowald M."/>
            <person name="Liep D."/>
            <person name="Gordon J."/>
        </authorList>
    </citation>
    <scope>NUCLEOTIDE SEQUENCE [LARGE SCALE GENOMIC DNA]</scope>
    <source>
        <strain evidence="2">ATCC BAA-613 / DSM 15670 / CCUG 46953 / JCM 12243 / WAL 16351</strain>
    </source>
</reference>
<evidence type="ECO:0000313" key="2">
    <source>
        <dbReference type="Proteomes" id="UP000005396"/>
    </source>
</evidence>
<protein>
    <submittedName>
        <fullName evidence="1">Uncharacterized protein</fullName>
    </submittedName>
</protein>
<organism evidence="1 2">
    <name type="scientific">Enterocloster bolteae (strain ATCC BAA-613 / DSM 15670 / CCUG 46953 / JCM 12243 / WAL 16351)</name>
    <name type="common">Clostridium bolteae</name>
    <dbReference type="NCBI Taxonomy" id="411902"/>
    <lineage>
        <taxon>Bacteria</taxon>
        <taxon>Bacillati</taxon>
        <taxon>Bacillota</taxon>
        <taxon>Clostridia</taxon>
        <taxon>Lachnospirales</taxon>
        <taxon>Lachnospiraceae</taxon>
        <taxon>Enterocloster</taxon>
    </lineage>
</organism>
<sequence>MQMTECRRTAARASKSISSIDPPTKRVLISKKPRLLFLRIQEEGAAAFCCW</sequence>